<protein>
    <submittedName>
        <fullName evidence="1">Uncharacterized protein</fullName>
    </submittedName>
</protein>
<sequence>MERGPRLPHLILSEKSNIKAGVGALFIPGLEILDIPIYMYMEFMSWLPAFVERHKSLSTITFNGDQYNFRWSQNPDILFPLQFRDAVESLDRTVSLNGFSISRTGSASLDTWRVTALELTLHTADGISGLRLASALAPELSSLVIRMSSDDSSRRPIPVDDLASALGCFPSLRRLNLHKIFQHLVFEGPAPWDSPPDADLNTSNCMIAHAALHWIMARVAQCTPTLELVHGADQGYDGKGHLMHPWRLEATYQVRRNFGLDFDETPHFIITDRFSQPR</sequence>
<dbReference type="Proteomes" id="UP001221757">
    <property type="component" value="Unassembled WGS sequence"/>
</dbReference>
<accession>A0AAD7H0A0</accession>
<keyword evidence="2" id="KW-1185">Reference proteome</keyword>
<evidence type="ECO:0000313" key="1">
    <source>
        <dbReference type="EMBL" id="KAJ7708833.1"/>
    </source>
</evidence>
<proteinExistence type="predicted"/>
<reference evidence="1" key="1">
    <citation type="submission" date="2023-03" db="EMBL/GenBank/DDBJ databases">
        <title>Massive genome expansion in bonnet fungi (Mycena s.s.) driven by repeated elements and novel gene families across ecological guilds.</title>
        <authorList>
            <consortium name="Lawrence Berkeley National Laboratory"/>
            <person name="Harder C.B."/>
            <person name="Miyauchi S."/>
            <person name="Viragh M."/>
            <person name="Kuo A."/>
            <person name="Thoen E."/>
            <person name="Andreopoulos B."/>
            <person name="Lu D."/>
            <person name="Skrede I."/>
            <person name="Drula E."/>
            <person name="Henrissat B."/>
            <person name="Morin E."/>
            <person name="Kohler A."/>
            <person name="Barry K."/>
            <person name="LaButti K."/>
            <person name="Morin E."/>
            <person name="Salamov A."/>
            <person name="Lipzen A."/>
            <person name="Mereny Z."/>
            <person name="Hegedus B."/>
            <person name="Baldrian P."/>
            <person name="Stursova M."/>
            <person name="Weitz H."/>
            <person name="Taylor A."/>
            <person name="Grigoriev I.V."/>
            <person name="Nagy L.G."/>
            <person name="Martin F."/>
            <person name="Kauserud H."/>
        </authorList>
    </citation>
    <scope>NUCLEOTIDE SEQUENCE</scope>
    <source>
        <strain evidence="1">CBHHK067</strain>
    </source>
</reference>
<evidence type="ECO:0000313" key="2">
    <source>
        <dbReference type="Proteomes" id="UP001221757"/>
    </source>
</evidence>
<name>A0AAD7H0A0_MYCRO</name>
<comment type="caution">
    <text evidence="1">The sequence shown here is derived from an EMBL/GenBank/DDBJ whole genome shotgun (WGS) entry which is preliminary data.</text>
</comment>
<dbReference type="EMBL" id="JARKIE010000003">
    <property type="protein sequence ID" value="KAJ7708833.1"/>
    <property type="molecule type" value="Genomic_DNA"/>
</dbReference>
<organism evidence="1 2">
    <name type="scientific">Mycena rosella</name>
    <name type="common">Pink bonnet</name>
    <name type="synonym">Agaricus rosellus</name>
    <dbReference type="NCBI Taxonomy" id="1033263"/>
    <lineage>
        <taxon>Eukaryota</taxon>
        <taxon>Fungi</taxon>
        <taxon>Dikarya</taxon>
        <taxon>Basidiomycota</taxon>
        <taxon>Agaricomycotina</taxon>
        <taxon>Agaricomycetes</taxon>
        <taxon>Agaricomycetidae</taxon>
        <taxon>Agaricales</taxon>
        <taxon>Marasmiineae</taxon>
        <taxon>Mycenaceae</taxon>
        <taxon>Mycena</taxon>
    </lineage>
</organism>
<dbReference type="AlphaFoldDB" id="A0AAD7H0A0"/>
<gene>
    <name evidence="1" type="ORF">B0H17DRAFT_1031020</name>
</gene>